<dbReference type="AlphaFoldDB" id="A0A6I1DWD2"/>
<proteinExistence type="predicted"/>
<name>A0A6I1DWD2_9FLAO</name>
<organism evidence="1 2">
    <name type="scientific">Flagellimonas olearia</name>
    <dbReference type="NCBI Taxonomy" id="552546"/>
    <lineage>
        <taxon>Bacteria</taxon>
        <taxon>Pseudomonadati</taxon>
        <taxon>Bacteroidota</taxon>
        <taxon>Flavobacteriia</taxon>
        <taxon>Flavobacteriales</taxon>
        <taxon>Flavobacteriaceae</taxon>
        <taxon>Flagellimonas</taxon>
    </lineage>
</organism>
<evidence type="ECO:0000313" key="1">
    <source>
        <dbReference type="EMBL" id="KAB7529468.1"/>
    </source>
</evidence>
<dbReference type="Proteomes" id="UP000429785">
    <property type="component" value="Unassembled WGS sequence"/>
</dbReference>
<evidence type="ECO:0000313" key="2">
    <source>
        <dbReference type="Proteomes" id="UP000429785"/>
    </source>
</evidence>
<reference evidence="1 2" key="1">
    <citation type="submission" date="2019-10" db="EMBL/GenBank/DDBJ databases">
        <title>Muricauda olearia CL-SS4 JCM15563 genome.</title>
        <authorList>
            <person name="Liu L."/>
        </authorList>
    </citation>
    <scope>NUCLEOTIDE SEQUENCE [LARGE SCALE GENOMIC DNA]</scope>
    <source>
        <strain evidence="1 2">CL-SS4</strain>
    </source>
</reference>
<sequence length="292" mass="30338">MAIDLTPYVNNDTNELQDLSLTGNNLSLSDDPTATPIDLGAYLDNTDAQDLSLTGNILALTGDPTPVAIDLTPYINNDTNELQDLSLTGNNLSLSDDPTATPIDLGVYLDNTDAQDLSLTGNILALTGDPTPVAIDLTPYVNNDTNELQDLSLSAGNILTLSTPATPANQADLSILNETVSAGTGITVTPTPASQDFEVAVTNPVIAMGRVSGGALGSNFGVSNFADNTNGDYDITLSTTPTDFVVQLSTNSAAGPRTIQVTAQGANTFSIQIYDASGTPIDSDWSFTVISF</sequence>
<dbReference type="OrthoDB" id="9808953at2"/>
<protein>
    <submittedName>
        <fullName evidence="1">Uncharacterized protein</fullName>
    </submittedName>
</protein>
<dbReference type="EMBL" id="WELG01000002">
    <property type="protein sequence ID" value="KAB7529468.1"/>
    <property type="molecule type" value="Genomic_DNA"/>
</dbReference>
<gene>
    <name evidence="1" type="ORF">F8C76_16740</name>
</gene>
<comment type="caution">
    <text evidence="1">The sequence shown here is derived from an EMBL/GenBank/DDBJ whole genome shotgun (WGS) entry which is preliminary data.</text>
</comment>
<accession>A0A6I1DWD2</accession>